<evidence type="ECO:0000313" key="1">
    <source>
        <dbReference type="EMBL" id="MCU4751605.1"/>
    </source>
</evidence>
<dbReference type="RefSeq" id="WP_342807558.1">
    <property type="nucleotide sequence ID" value="NZ_JAOPJZ010000003.1"/>
</dbReference>
<reference evidence="1 2" key="1">
    <citation type="submission" date="2022-09" db="EMBL/GenBank/DDBJ databases">
        <title>Enrichment on poylsaccharides allowed isolation of novel metabolic and taxonomic groups of Haloarchaea.</title>
        <authorList>
            <person name="Sorokin D.Y."/>
            <person name="Elcheninov A.G."/>
            <person name="Khizhniak T.V."/>
            <person name="Kolganova T.V."/>
            <person name="Kublanov I.V."/>
        </authorList>
    </citation>
    <scope>NUCLEOTIDE SEQUENCE [LARGE SCALE GENOMIC DNA]</scope>
    <source>
        <strain evidence="1 2">AArc-curdl1</strain>
    </source>
</reference>
<organism evidence="1 2">
    <name type="scientific">Natronosalvus hydrolyticus</name>
    <dbReference type="NCBI Taxonomy" id="2979988"/>
    <lineage>
        <taxon>Archaea</taxon>
        <taxon>Methanobacteriati</taxon>
        <taxon>Methanobacteriota</taxon>
        <taxon>Stenosarchaea group</taxon>
        <taxon>Halobacteria</taxon>
        <taxon>Halobacteriales</taxon>
        <taxon>Natrialbaceae</taxon>
        <taxon>Natronosalvus</taxon>
    </lineage>
</organism>
<sequence length="94" mass="11282">MRFSRWRTEMVTCIACGNRLSRADLREYDKYGNRWDREGKSFEYLCKPCDRDRCRADRAGLEDQLIALEAGEHSQETFLRRYQCVLERKRLEGP</sequence>
<gene>
    <name evidence="1" type="ORF">OB919_06370</name>
</gene>
<comment type="caution">
    <text evidence="1">The sequence shown here is derived from an EMBL/GenBank/DDBJ whole genome shotgun (WGS) entry which is preliminary data.</text>
</comment>
<dbReference type="Proteomes" id="UP001321047">
    <property type="component" value="Unassembled WGS sequence"/>
</dbReference>
<accession>A0AAP2Z7Q8</accession>
<dbReference type="AlphaFoldDB" id="A0AAP2Z7Q8"/>
<proteinExistence type="predicted"/>
<dbReference type="InterPro" id="IPR055984">
    <property type="entry name" value="DUF7562"/>
</dbReference>
<name>A0AAP2Z7Q8_9EURY</name>
<protein>
    <recommendedName>
        <fullName evidence="3">Small CPxCG-related zinc finger protein</fullName>
    </recommendedName>
</protein>
<keyword evidence="2" id="KW-1185">Reference proteome</keyword>
<dbReference type="Pfam" id="PF24443">
    <property type="entry name" value="DUF7562"/>
    <property type="match status" value="1"/>
</dbReference>
<evidence type="ECO:0008006" key="3">
    <source>
        <dbReference type="Google" id="ProtNLM"/>
    </source>
</evidence>
<evidence type="ECO:0000313" key="2">
    <source>
        <dbReference type="Proteomes" id="UP001321047"/>
    </source>
</evidence>
<dbReference type="EMBL" id="JAOPJZ010000003">
    <property type="protein sequence ID" value="MCU4751605.1"/>
    <property type="molecule type" value="Genomic_DNA"/>
</dbReference>